<evidence type="ECO:0000313" key="2">
    <source>
        <dbReference type="Proteomes" id="UP000008021"/>
    </source>
</evidence>
<protein>
    <submittedName>
        <fullName evidence="1">Uncharacterized protein</fullName>
    </submittedName>
</protein>
<reference evidence="1" key="2">
    <citation type="submission" date="2018-05" db="EMBL/GenBank/DDBJ databases">
        <title>OmerRS3 (Oryza meridionalis Reference Sequence Version 3).</title>
        <authorList>
            <person name="Zhang J."/>
            <person name="Kudrna D."/>
            <person name="Lee S."/>
            <person name="Talag J."/>
            <person name="Welchert J."/>
            <person name="Wing R.A."/>
        </authorList>
    </citation>
    <scope>NUCLEOTIDE SEQUENCE [LARGE SCALE GENOMIC DNA]</scope>
    <source>
        <strain evidence="1">cv. OR44</strain>
    </source>
</reference>
<organism evidence="1">
    <name type="scientific">Oryza meridionalis</name>
    <dbReference type="NCBI Taxonomy" id="40149"/>
    <lineage>
        <taxon>Eukaryota</taxon>
        <taxon>Viridiplantae</taxon>
        <taxon>Streptophyta</taxon>
        <taxon>Embryophyta</taxon>
        <taxon>Tracheophyta</taxon>
        <taxon>Spermatophyta</taxon>
        <taxon>Magnoliopsida</taxon>
        <taxon>Liliopsida</taxon>
        <taxon>Poales</taxon>
        <taxon>Poaceae</taxon>
        <taxon>BOP clade</taxon>
        <taxon>Oryzoideae</taxon>
        <taxon>Oryzeae</taxon>
        <taxon>Oryzinae</taxon>
        <taxon>Oryza</taxon>
    </lineage>
</organism>
<sequence length="172" mass="19497">MVGIGLDKRYLVVISPSIIAAIYRNSIQKRYDTGDTYEVSDDTYQITCDSYHVVGDACDVLIPSRYRVIPVRYHTILTTWWVMLAMYQVLIPSRYRVSCDSYNVEDDTYLVSCDSYNIEDDTYQQMNRMKARTRRGIDSQRRRRQPERACDGIGALAEGAPAGHTDGAGGGC</sequence>
<dbReference type="Gramene" id="OMERI04G13750.1">
    <property type="protein sequence ID" value="OMERI04G13750.1"/>
    <property type="gene ID" value="OMERI04G13750"/>
</dbReference>
<reference evidence="1" key="1">
    <citation type="submission" date="2015-04" db="UniProtKB">
        <authorList>
            <consortium name="EnsemblPlants"/>
        </authorList>
    </citation>
    <scope>IDENTIFICATION</scope>
</reference>
<evidence type="ECO:0000313" key="1">
    <source>
        <dbReference type="EnsemblPlants" id="OMERI04G13750.1"/>
    </source>
</evidence>
<dbReference type="HOGENOM" id="CLU_1557732_0_0_1"/>
<name>A0A0E0DFB0_9ORYZ</name>
<dbReference type="AlphaFoldDB" id="A0A0E0DFB0"/>
<proteinExistence type="predicted"/>
<dbReference type="EnsemblPlants" id="OMERI04G13750.1">
    <property type="protein sequence ID" value="OMERI04G13750.1"/>
    <property type="gene ID" value="OMERI04G13750"/>
</dbReference>
<dbReference type="Proteomes" id="UP000008021">
    <property type="component" value="Chromosome 4"/>
</dbReference>
<keyword evidence="2" id="KW-1185">Reference proteome</keyword>
<accession>A0A0E0DFB0</accession>